<organism evidence="2 3">
    <name type="scientific">Microbacterium ginsengisoli</name>
    <dbReference type="NCBI Taxonomy" id="400772"/>
    <lineage>
        <taxon>Bacteria</taxon>
        <taxon>Bacillati</taxon>
        <taxon>Actinomycetota</taxon>
        <taxon>Actinomycetes</taxon>
        <taxon>Micrococcales</taxon>
        <taxon>Microbacteriaceae</taxon>
        <taxon>Microbacterium</taxon>
    </lineage>
</organism>
<dbReference type="InterPro" id="IPR052345">
    <property type="entry name" value="Rad_response_metalloprotease"/>
</dbReference>
<protein>
    <recommendedName>
        <fullName evidence="1">IrrE N-terminal-like domain-containing protein</fullName>
    </recommendedName>
</protein>
<evidence type="ECO:0000313" key="3">
    <source>
        <dbReference type="Proteomes" id="UP000033451"/>
    </source>
</evidence>
<comment type="caution">
    <text evidence="2">The sequence shown here is derived from an EMBL/GenBank/DDBJ whole genome shotgun (WGS) entry which is preliminary data.</text>
</comment>
<dbReference type="AlphaFoldDB" id="A0A0F0LVX7"/>
<feature type="domain" description="IrrE N-terminal-like" evidence="1">
    <location>
        <begin position="172"/>
        <end position="303"/>
    </location>
</feature>
<proteinExistence type="predicted"/>
<keyword evidence="3" id="KW-1185">Reference proteome</keyword>
<dbReference type="PANTHER" id="PTHR43236:SF2">
    <property type="entry name" value="BLL0069 PROTEIN"/>
    <property type="match status" value="1"/>
</dbReference>
<reference evidence="2 3" key="1">
    <citation type="submission" date="2015-02" db="EMBL/GenBank/DDBJ databases">
        <title>Draft genome sequences of ten Microbacterium spp. with emphasis on heavy metal contaminated environments.</title>
        <authorList>
            <person name="Corretto E."/>
        </authorList>
    </citation>
    <scope>NUCLEOTIDE SEQUENCE [LARGE SCALE GENOMIC DNA]</scope>
    <source>
        <strain evidence="2 3">DSM 18659</strain>
    </source>
</reference>
<dbReference type="Proteomes" id="UP000033451">
    <property type="component" value="Unassembled WGS sequence"/>
</dbReference>
<dbReference type="Gene3D" id="1.10.10.2910">
    <property type="match status" value="1"/>
</dbReference>
<dbReference type="PANTHER" id="PTHR43236">
    <property type="entry name" value="ANTITOXIN HIGA1"/>
    <property type="match status" value="1"/>
</dbReference>
<dbReference type="InterPro" id="IPR010359">
    <property type="entry name" value="IrrE_HExxH"/>
</dbReference>
<evidence type="ECO:0000259" key="1">
    <source>
        <dbReference type="Pfam" id="PF06114"/>
    </source>
</evidence>
<evidence type="ECO:0000313" key="2">
    <source>
        <dbReference type="EMBL" id="KJL37848.1"/>
    </source>
</evidence>
<gene>
    <name evidence="2" type="ORF">RR49_00911</name>
</gene>
<sequence length="395" mass="44449">MSRSIPAFPNPDMLVWARETSRLEPAVAAARLSVDEAQLLAWESGDPGLTVAKLQAVADLYRRPLAAFYLSERPEVPERVRDYRRPWLTARRRESPMLAAEIRRAEFQRDNVLEIMELRDQEPTHVWKEPAGFEDVAARARTLLNKHSLIARPGQSGKPTDWFFYWSSALEEMGVLVVTANAVPAQEADGFSVALDPVPVVGVNGATHFNRRIFTLLHEYAHLLHNTSALCDLHEESTGADDVDRIEVECNWLAAEILVPSAAFAQRPIVLGAQTGASDWQLWQLRDEARAWGVSPEVILRKLFTHGKASQEFYENWREEYNDTDRWSSGPEPRKANGGDGLRTKVRNLGKGYVRNVVGAMSEGLLSTYETSNMLNAKVEQIPKLLDRARVPEVD</sequence>
<dbReference type="RefSeq" id="WP_045246879.1">
    <property type="nucleotide sequence ID" value="NZ_JYIY01000065.1"/>
</dbReference>
<dbReference type="PATRIC" id="fig|400772.4.peg.937"/>
<name>A0A0F0LVX7_9MICO</name>
<dbReference type="STRING" id="400772.RR49_00911"/>
<dbReference type="OrthoDB" id="9794834at2"/>
<dbReference type="Pfam" id="PF06114">
    <property type="entry name" value="Peptidase_M78"/>
    <property type="match status" value="1"/>
</dbReference>
<accession>A0A0F0LVX7</accession>
<dbReference type="EMBL" id="JYIY01000065">
    <property type="protein sequence ID" value="KJL37848.1"/>
    <property type="molecule type" value="Genomic_DNA"/>
</dbReference>